<feature type="signal peptide" evidence="2">
    <location>
        <begin position="1"/>
        <end position="22"/>
    </location>
</feature>
<accession>C6H3D1</accession>
<dbReference type="OrthoDB" id="18139at2759"/>
<proteinExistence type="predicted"/>
<dbReference type="GO" id="GO:0005783">
    <property type="term" value="C:endoplasmic reticulum"/>
    <property type="evidence" value="ECO:0007669"/>
    <property type="project" value="InterPro"/>
</dbReference>
<dbReference type="EMBL" id="GG692419">
    <property type="protein sequence ID" value="EER44446.1"/>
    <property type="molecule type" value="Genomic_DNA"/>
</dbReference>
<feature type="chain" id="PRO_5002965802" evidence="2">
    <location>
        <begin position="23"/>
        <end position="74"/>
    </location>
</feature>
<dbReference type="VEuPathDB" id="FungiDB:HCDG_00025"/>
<name>C6H3D1_AJECH</name>
<sequence>MALNPQVFNLVIILVMMQVSKKIPFDNPSVLLGTSEPSNTSSPLLWDRVKSRGPSSPPSRTTTSSNSALSSRAS</sequence>
<evidence type="ECO:0000313" key="3">
    <source>
        <dbReference type="EMBL" id="EER44446.1"/>
    </source>
</evidence>
<dbReference type="InterPro" id="IPR012098">
    <property type="entry name" value="SND3_fun"/>
</dbReference>
<feature type="region of interest" description="Disordered" evidence="1">
    <location>
        <begin position="27"/>
        <end position="74"/>
    </location>
</feature>
<evidence type="ECO:0000256" key="2">
    <source>
        <dbReference type="SAM" id="SignalP"/>
    </source>
</evidence>
<dbReference type="Pfam" id="PF10032">
    <property type="entry name" value="Pho88"/>
    <property type="match status" value="1"/>
</dbReference>
<evidence type="ECO:0000313" key="4">
    <source>
        <dbReference type="Proteomes" id="UP000002624"/>
    </source>
</evidence>
<dbReference type="HOGENOM" id="CLU_2687227_0_0_1"/>
<protein>
    <submittedName>
        <fullName evidence="3">Inorganic phosphate transporter</fullName>
    </submittedName>
</protein>
<gene>
    <name evidence="3" type="ORF">HCDG_00025</name>
</gene>
<dbReference type="GO" id="GO:0045047">
    <property type="term" value="P:protein targeting to ER"/>
    <property type="evidence" value="ECO:0007669"/>
    <property type="project" value="InterPro"/>
</dbReference>
<organism evidence="3 4">
    <name type="scientific">Ajellomyces capsulatus (strain H143)</name>
    <name type="common">Darling's disease fungus</name>
    <name type="synonym">Histoplasma capsulatum</name>
    <dbReference type="NCBI Taxonomy" id="544712"/>
    <lineage>
        <taxon>Eukaryota</taxon>
        <taxon>Fungi</taxon>
        <taxon>Dikarya</taxon>
        <taxon>Ascomycota</taxon>
        <taxon>Pezizomycotina</taxon>
        <taxon>Eurotiomycetes</taxon>
        <taxon>Eurotiomycetidae</taxon>
        <taxon>Onygenales</taxon>
        <taxon>Ajellomycetaceae</taxon>
        <taxon>Histoplasma</taxon>
    </lineage>
</organism>
<evidence type="ECO:0000256" key="1">
    <source>
        <dbReference type="SAM" id="MobiDB-lite"/>
    </source>
</evidence>
<reference evidence="4" key="1">
    <citation type="submission" date="2009-05" db="EMBL/GenBank/DDBJ databases">
        <title>The genome sequence of Ajellomyces capsulatus strain H143.</title>
        <authorList>
            <person name="Champion M."/>
            <person name="Cuomo C.A."/>
            <person name="Ma L.-J."/>
            <person name="Henn M.R."/>
            <person name="Sil A."/>
            <person name="Goldman B."/>
            <person name="Young S.K."/>
            <person name="Kodira C.D."/>
            <person name="Zeng Q."/>
            <person name="Koehrsen M."/>
            <person name="Alvarado L."/>
            <person name="Berlin A.M."/>
            <person name="Borenstein D."/>
            <person name="Chen Z."/>
            <person name="Engels R."/>
            <person name="Freedman E."/>
            <person name="Gellesch M."/>
            <person name="Goldberg J."/>
            <person name="Griggs A."/>
            <person name="Gujja S."/>
            <person name="Heiman D.I."/>
            <person name="Hepburn T.A."/>
            <person name="Howarth C."/>
            <person name="Jen D."/>
            <person name="Larson L."/>
            <person name="Lewis B."/>
            <person name="Mehta T."/>
            <person name="Park D."/>
            <person name="Pearson M."/>
            <person name="Roberts A."/>
            <person name="Saif S."/>
            <person name="Shea T.D."/>
            <person name="Shenoy N."/>
            <person name="Sisk P."/>
            <person name="Stolte C."/>
            <person name="Sykes S."/>
            <person name="Walk T."/>
            <person name="White J."/>
            <person name="Yandava C."/>
            <person name="Klein B."/>
            <person name="McEwen J.G."/>
            <person name="Puccia R."/>
            <person name="Goldman G.H."/>
            <person name="Felipe M.S."/>
            <person name="Nino-Vega G."/>
            <person name="San-Blas G."/>
            <person name="Taylor J.W."/>
            <person name="Mendoza L."/>
            <person name="Galagan J.E."/>
            <person name="Nusbaum C."/>
            <person name="Birren B.W."/>
        </authorList>
    </citation>
    <scope>NUCLEOTIDE SEQUENCE [LARGE SCALE GENOMIC DNA]</scope>
    <source>
        <strain evidence="4">H143</strain>
    </source>
</reference>
<dbReference type="AlphaFoldDB" id="C6H3D1"/>
<feature type="compositionally biased region" description="Low complexity" evidence="1">
    <location>
        <begin position="52"/>
        <end position="74"/>
    </location>
</feature>
<dbReference type="Proteomes" id="UP000002624">
    <property type="component" value="Unassembled WGS sequence"/>
</dbReference>
<keyword evidence="2" id="KW-0732">Signal</keyword>
<dbReference type="STRING" id="544712.C6H3D1"/>